<dbReference type="Pfam" id="PF00582">
    <property type="entry name" value="Usp"/>
    <property type="match status" value="1"/>
</dbReference>
<comment type="caution">
    <text evidence="3">The sequence shown here is derived from an EMBL/GenBank/DDBJ whole genome shotgun (WGS) entry which is preliminary data.</text>
</comment>
<evidence type="ECO:0000256" key="1">
    <source>
        <dbReference type="ARBA" id="ARBA00008791"/>
    </source>
</evidence>
<evidence type="ECO:0000259" key="2">
    <source>
        <dbReference type="Pfam" id="PF00582"/>
    </source>
</evidence>
<dbReference type="CDD" id="cd00293">
    <property type="entry name" value="USP-like"/>
    <property type="match status" value="1"/>
</dbReference>
<dbReference type="eggNOG" id="COG0589">
    <property type="taxonomic scope" value="Bacteria"/>
</dbReference>
<evidence type="ECO:0000313" key="3">
    <source>
        <dbReference type="EMBL" id="EID72175.1"/>
    </source>
</evidence>
<proteinExistence type="inferred from homology"/>
<comment type="similarity">
    <text evidence="1">Belongs to the universal stress protein A family.</text>
</comment>
<dbReference type="PRINTS" id="PR01438">
    <property type="entry name" value="UNVRSLSTRESS"/>
</dbReference>
<dbReference type="RefSeq" id="WP_008240906.1">
    <property type="nucleotide sequence ID" value="NZ_AJJU01000037.1"/>
</dbReference>
<dbReference type="PANTHER" id="PTHR46268">
    <property type="entry name" value="STRESS RESPONSE PROTEIN NHAX"/>
    <property type="match status" value="1"/>
</dbReference>
<evidence type="ECO:0000313" key="4">
    <source>
        <dbReference type="Proteomes" id="UP000005938"/>
    </source>
</evidence>
<protein>
    <recommendedName>
        <fullName evidence="2">UspA domain-containing protein</fullName>
    </recommendedName>
</protein>
<accession>I0W709</accession>
<dbReference type="InterPro" id="IPR006016">
    <property type="entry name" value="UspA"/>
</dbReference>
<reference evidence="3 4" key="1">
    <citation type="journal article" date="2012" name="J. Bacteriol.">
        <title>Genome Sequence of the Halotolerant Bacterium Imtechella halotolerans K1T.</title>
        <authorList>
            <person name="Kumar S."/>
            <person name="Vikram S."/>
            <person name="Subramanian S."/>
            <person name="Raghava G.P."/>
            <person name="Pinnaka A.K."/>
        </authorList>
    </citation>
    <scope>NUCLEOTIDE SEQUENCE [LARGE SCALE GENOMIC DNA]</scope>
    <source>
        <strain evidence="3 4">K1</strain>
    </source>
</reference>
<dbReference type="EMBL" id="AJJU01000037">
    <property type="protein sequence ID" value="EID72175.1"/>
    <property type="molecule type" value="Genomic_DNA"/>
</dbReference>
<name>I0W709_9FLAO</name>
<dbReference type="SUPFAM" id="SSF52402">
    <property type="entry name" value="Adenine nucleotide alpha hydrolases-like"/>
    <property type="match status" value="1"/>
</dbReference>
<keyword evidence="4" id="KW-1185">Reference proteome</keyword>
<sequence>MKRILLPTDFSENSWNAIQYAMELYKEDVCTFYLLNAYTPMLIEPVNPMGSTAVTKAMLDVVQKNAEEGLANMLKRIQETYVNTKHHFETICTYEFFLNAVIEALKKYEISLIVMGTKGASGLKEVFIGSNTAAVMAKTHCTVLVIPEHAVYTPPREIAFVTDYDHYYESEEIYELFHIVLKNDSTLSVMHSLDAYEELNEEQKEIKLFLGKVLKDIRHDFYTLTNVSLLMATRLFIESRKIDMLCMTAKQHNFFERIFGKPRVEEISFYIKIPFLVLNEVKK</sequence>
<feature type="domain" description="UspA" evidence="2">
    <location>
        <begin position="1"/>
        <end position="147"/>
    </location>
</feature>
<gene>
    <name evidence="3" type="ORF">W5A_11746</name>
</gene>
<dbReference type="AlphaFoldDB" id="I0W709"/>
<dbReference type="Proteomes" id="UP000005938">
    <property type="component" value="Unassembled WGS sequence"/>
</dbReference>
<dbReference type="PANTHER" id="PTHR46268:SF6">
    <property type="entry name" value="UNIVERSAL STRESS PROTEIN UP12"/>
    <property type="match status" value="1"/>
</dbReference>
<dbReference type="OrthoDB" id="9788959at2"/>
<dbReference type="Gene3D" id="3.40.50.12370">
    <property type="match status" value="1"/>
</dbReference>
<organism evidence="3 4">
    <name type="scientific">Imtechella halotolerans K1</name>
    <dbReference type="NCBI Taxonomy" id="946077"/>
    <lineage>
        <taxon>Bacteria</taxon>
        <taxon>Pseudomonadati</taxon>
        <taxon>Bacteroidota</taxon>
        <taxon>Flavobacteriia</taxon>
        <taxon>Flavobacteriales</taxon>
        <taxon>Flavobacteriaceae</taxon>
        <taxon>Imtechella</taxon>
    </lineage>
</organism>
<dbReference type="InterPro" id="IPR006015">
    <property type="entry name" value="Universal_stress_UspA"/>
</dbReference>
<dbReference type="STRING" id="946077.W5A_11746"/>